<evidence type="ECO:0000313" key="2">
    <source>
        <dbReference type="Proteomes" id="UP001237642"/>
    </source>
</evidence>
<dbReference type="Proteomes" id="UP001237642">
    <property type="component" value="Unassembled WGS sequence"/>
</dbReference>
<gene>
    <name evidence="1" type="ORF">POM88_049833</name>
</gene>
<dbReference type="EMBL" id="JAUIZM010000011">
    <property type="protein sequence ID" value="KAK1356577.1"/>
    <property type="molecule type" value="Genomic_DNA"/>
</dbReference>
<accession>A0AAD8GYV6</accession>
<evidence type="ECO:0000313" key="1">
    <source>
        <dbReference type="EMBL" id="KAK1356577.1"/>
    </source>
</evidence>
<name>A0AAD8GYV6_9APIA</name>
<keyword evidence="2" id="KW-1185">Reference proteome</keyword>
<reference evidence="1" key="2">
    <citation type="submission" date="2023-05" db="EMBL/GenBank/DDBJ databases">
        <authorList>
            <person name="Schelkunov M.I."/>
        </authorList>
    </citation>
    <scope>NUCLEOTIDE SEQUENCE</scope>
    <source>
        <strain evidence="1">Hsosn_3</strain>
        <tissue evidence="1">Leaf</tissue>
    </source>
</reference>
<comment type="caution">
    <text evidence="1">The sequence shown here is derived from an EMBL/GenBank/DDBJ whole genome shotgun (WGS) entry which is preliminary data.</text>
</comment>
<reference evidence="1" key="1">
    <citation type="submission" date="2023-02" db="EMBL/GenBank/DDBJ databases">
        <title>Genome of toxic invasive species Heracleum sosnowskyi carries increased number of genes despite the absence of recent whole-genome duplications.</title>
        <authorList>
            <person name="Schelkunov M."/>
            <person name="Shtratnikova V."/>
            <person name="Makarenko M."/>
            <person name="Klepikova A."/>
            <person name="Omelchenko D."/>
            <person name="Novikova G."/>
            <person name="Obukhova E."/>
            <person name="Bogdanov V."/>
            <person name="Penin A."/>
            <person name="Logacheva M."/>
        </authorList>
    </citation>
    <scope>NUCLEOTIDE SEQUENCE</scope>
    <source>
        <strain evidence="1">Hsosn_3</strain>
        <tissue evidence="1">Leaf</tissue>
    </source>
</reference>
<dbReference type="AlphaFoldDB" id="A0AAD8GYV6"/>
<proteinExistence type="predicted"/>
<organism evidence="1 2">
    <name type="scientific">Heracleum sosnowskyi</name>
    <dbReference type="NCBI Taxonomy" id="360622"/>
    <lineage>
        <taxon>Eukaryota</taxon>
        <taxon>Viridiplantae</taxon>
        <taxon>Streptophyta</taxon>
        <taxon>Embryophyta</taxon>
        <taxon>Tracheophyta</taxon>
        <taxon>Spermatophyta</taxon>
        <taxon>Magnoliopsida</taxon>
        <taxon>eudicotyledons</taxon>
        <taxon>Gunneridae</taxon>
        <taxon>Pentapetalae</taxon>
        <taxon>asterids</taxon>
        <taxon>campanulids</taxon>
        <taxon>Apiales</taxon>
        <taxon>Apiaceae</taxon>
        <taxon>Apioideae</taxon>
        <taxon>apioid superclade</taxon>
        <taxon>Tordylieae</taxon>
        <taxon>Tordyliinae</taxon>
        <taxon>Heracleum</taxon>
    </lineage>
</organism>
<sequence length="108" mass="12477">MGIDVFDPLTIIGRVHSGRLCKTLDQSNFPDLEGLIYYNTTGPKLSQQEQLLRWQKSRRMLVCLEENALLLTGGKLVTLIESKLKGWCYFLRLIELLELLTTLAWKYC</sequence>
<protein>
    <submittedName>
        <fullName evidence="1">Uncharacterized protein</fullName>
    </submittedName>
</protein>